<evidence type="ECO:0000313" key="6">
    <source>
        <dbReference type="Proteomes" id="UP000317209"/>
    </source>
</evidence>
<dbReference type="PROSITE" id="PS01124">
    <property type="entry name" value="HTH_ARAC_FAMILY_2"/>
    <property type="match status" value="1"/>
</dbReference>
<accession>A0A543BK51</accession>
<dbReference type="InterPro" id="IPR050204">
    <property type="entry name" value="AraC_XylS_family_regulators"/>
</dbReference>
<evidence type="ECO:0000259" key="4">
    <source>
        <dbReference type="PROSITE" id="PS01124"/>
    </source>
</evidence>
<dbReference type="Proteomes" id="UP000317209">
    <property type="component" value="Unassembled WGS sequence"/>
</dbReference>
<dbReference type="EMBL" id="VFOX01000001">
    <property type="protein sequence ID" value="TQL85215.1"/>
    <property type="molecule type" value="Genomic_DNA"/>
</dbReference>
<dbReference type="GO" id="GO:0003700">
    <property type="term" value="F:DNA-binding transcription factor activity"/>
    <property type="evidence" value="ECO:0007669"/>
    <property type="project" value="InterPro"/>
</dbReference>
<keyword evidence="6" id="KW-1185">Reference proteome</keyword>
<proteinExistence type="predicted"/>
<keyword evidence="2" id="KW-0238">DNA-binding</keyword>
<evidence type="ECO:0000256" key="3">
    <source>
        <dbReference type="ARBA" id="ARBA00023163"/>
    </source>
</evidence>
<evidence type="ECO:0000313" key="5">
    <source>
        <dbReference type="EMBL" id="TQL85215.1"/>
    </source>
</evidence>
<name>A0A543BK51_9MICO</name>
<gene>
    <name evidence="5" type="ORF">FB560_0820</name>
</gene>
<dbReference type="GO" id="GO:0043565">
    <property type="term" value="F:sequence-specific DNA binding"/>
    <property type="evidence" value="ECO:0007669"/>
    <property type="project" value="InterPro"/>
</dbReference>
<feature type="domain" description="HTH araC/xylS-type" evidence="4">
    <location>
        <begin position="183"/>
        <end position="282"/>
    </location>
</feature>
<dbReference type="RefSeq" id="WP_170198039.1">
    <property type="nucleotide sequence ID" value="NZ_VFOX01000001.1"/>
</dbReference>
<dbReference type="PANTHER" id="PTHR46796">
    <property type="entry name" value="HTH-TYPE TRANSCRIPTIONAL ACTIVATOR RHAS-RELATED"/>
    <property type="match status" value="1"/>
</dbReference>
<evidence type="ECO:0000256" key="1">
    <source>
        <dbReference type="ARBA" id="ARBA00023015"/>
    </source>
</evidence>
<dbReference type="AlphaFoldDB" id="A0A543BK51"/>
<dbReference type="InterPro" id="IPR018060">
    <property type="entry name" value="HTH_AraC"/>
</dbReference>
<evidence type="ECO:0000256" key="2">
    <source>
        <dbReference type="ARBA" id="ARBA00023125"/>
    </source>
</evidence>
<organism evidence="5 6">
    <name type="scientific">Microbacterium saperdae</name>
    <dbReference type="NCBI Taxonomy" id="69368"/>
    <lineage>
        <taxon>Bacteria</taxon>
        <taxon>Bacillati</taxon>
        <taxon>Actinomycetota</taxon>
        <taxon>Actinomycetes</taxon>
        <taxon>Micrococcales</taxon>
        <taxon>Microbacteriaceae</taxon>
        <taxon>Microbacterium</taxon>
    </lineage>
</organism>
<keyword evidence="1" id="KW-0805">Transcription regulation</keyword>
<protein>
    <submittedName>
        <fullName evidence="5">Helix-turn-helix protein</fullName>
    </submittedName>
</protein>
<reference evidence="5 6" key="1">
    <citation type="submission" date="2019-06" db="EMBL/GenBank/DDBJ databases">
        <title>Sequencing the genomes of 1000 actinobacteria strains.</title>
        <authorList>
            <person name="Klenk H.-P."/>
        </authorList>
    </citation>
    <scope>NUCLEOTIDE SEQUENCE [LARGE SCALE GENOMIC DNA]</scope>
    <source>
        <strain evidence="5 6">DSM 20169</strain>
    </source>
</reference>
<keyword evidence="3" id="KW-0804">Transcription</keyword>
<dbReference type="Gene3D" id="1.10.10.60">
    <property type="entry name" value="Homeodomain-like"/>
    <property type="match status" value="1"/>
</dbReference>
<sequence length="282" mass="31257">MTEVLKRSLKHGWSYDAQPHVYEYDETASDEFGFARLWSGGMSTVLQSREGIVHVAVIVEGSAEVMVDGSNVQIETGQIILLDGDCELHAHSPKPWARYGWFFRNSILRGREYRPLLGEPRSITRESLLAMTSVANTSLDANRAGVKPSIHTRIAMEHLAAAAAYDHSARLRTDPVHRDGLFLAAQSLISERFRDPALTVEVLSRDLAVSASSLHRAYQPMGTSPRREIERHRVAESLRRLALDVGTGAPPMVDIAAESGFTSVVTMRRSLTRAGHRSPRGY</sequence>
<comment type="caution">
    <text evidence="5">The sequence shown here is derived from an EMBL/GenBank/DDBJ whole genome shotgun (WGS) entry which is preliminary data.</text>
</comment>